<sequence>MLKKVNVIPIILILGILISIGFTCFYFMNALHYNVSTDPTEKIVEPDFHFVLIVQEMDNPYFSDLLKGARDVAKKSNVSLEYIGTQQTDINEHIKLIEKAIASKVDGILTQGLSNAEFEPVIQKALDKGIPVITVDTDLENSNRISYVGTDNYQAGYIAGLTVMEETKDSANVGIITGSFQSNQHERRVQGFLDAVESNPKIEVLAIESSNLTSIQGTEKTYQMLRDYPTINVIYGTSARDGIGIVGGLDIVKPQLPVRVYTFDDLEETVKLMKDDRIHTIFQQQPYDMGYKSLMLLLDLMKGKEIKSTYYTDIHILRKEDVIDQ</sequence>
<dbReference type="GO" id="GO:0030246">
    <property type="term" value="F:carbohydrate binding"/>
    <property type="evidence" value="ECO:0007669"/>
    <property type="project" value="UniProtKB-ARBA"/>
</dbReference>
<dbReference type="PANTHER" id="PTHR46847:SF1">
    <property type="entry name" value="D-ALLOSE-BINDING PERIPLASMIC PROTEIN-RELATED"/>
    <property type="match status" value="1"/>
</dbReference>
<evidence type="ECO:0000313" key="7">
    <source>
        <dbReference type="Proteomes" id="UP000249134"/>
    </source>
</evidence>
<keyword evidence="4" id="KW-1133">Transmembrane helix</keyword>
<proteinExistence type="inferred from homology"/>
<organism evidence="6 7">
    <name type="scientific">Lederbergia lenta</name>
    <name type="common">Bacillus lentus</name>
    <dbReference type="NCBI Taxonomy" id="1467"/>
    <lineage>
        <taxon>Bacteria</taxon>
        <taxon>Bacillati</taxon>
        <taxon>Bacillota</taxon>
        <taxon>Bacilli</taxon>
        <taxon>Bacillales</taxon>
        <taxon>Bacillaceae</taxon>
        <taxon>Lederbergia</taxon>
    </lineage>
</organism>
<dbReference type="Proteomes" id="UP000249134">
    <property type="component" value="Chromosome 1"/>
</dbReference>
<dbReference type="CDD" id="cd06314">
    <property type="entry name" value="PBP1_tmGBP"/>
    <property type="match status" value="1"/>
</dbReference>
<protein>
    <submittedName>
        <fullName evidence="6">Sugar ABC transporter sugar-binding protein</fullName>
    </submittedName>
</protein>
<keyword evidence="7" id="KW-1185">Reference proteome</keyword>
<evidence type="ECO:0000256" key="4">
    <source>
        <dbReference type="SAM" id="Phobius"/>
    </source>
</evidence>
<evidence type="ECO:0000256" key="2">
    <source>
        <dbReference type="ARBA" id="ARBA00007639"/>
    </source>
</evidence>
<dbReference type="KEGG" id="blen:NCTC4824_03669"/>
<evidence type="ECO:0000313" key="6">
    <source>
        <dbReference type="EMBL" id="SQI62227.1"/>
    </source>
</evidence>
<keyword evidence="4" id="KW-0812">Transmembrane</keyword>
<evidence type="ECO:0000259" key="5">
    <source>
        <dbReference type="Pfam" id="PF13407"/>
    </source>
</evidence>
<feature type="transmembrane region" description="Helical" evidence="4">
    <location>
        <begin position="7"/>
        <end position="28"/>
    </location>
</feature>
<dbReference type="InterPro" id="IPR025997">
    <property type="entry name" value="SBP_2_dom"/>
</dbReference>
<keyword evidence="3" id="KW-0732">Signal</keyword>
<feature type="domain" description="Periplasmic binding protein" evidence="5">
    <location>
        <begin position="50"/>
        <end position="305"/>
    </location>
</feature>
<dbReference type="STRING" id="1348624.GCA_001591545_02113"/>
<dbReference type="Pfam" id="PF13407">
    <property type="entry name" value="Peripla_BP_4"/>
    <property type="match status" value="1"/>
</dbReference>
<dbReference type="GO" id="GO:0030313">
    <property type="term" value="C:cell envelope"/>
    <property type="evidence" value="ECO:0007669"/>
    <property type="project" value="UniProtKB-SubCell"/>
</dbReference>
<dbReference type="AlphaFoldDB" id="A0A2X4WBZ5"/>
<dbReference type="SUPFAM" id="SSF53822">
    <property type="entry name" value="Periplasmic binding protein-like I"/>
    <property type="match status" value="1"/>
</dbReference>
<evidence type="ECO:0000256" key="1">
    <source>
        <dbReference type="ARBA" id="ARBA00004196"/>
    </source>
</evidence>
<dbReference type="Gene3D" id="3.40.50.2300">
    <property type="match status" value="2"/>
</dbReference>
<dbReference type="InterPro" id="IPR028082">
    <property type="entry name" value="Peripla_BP_I"/>
</dbReference>
<keyword evidence="4" id="KW-0472">Membrane</keyword>
<evidence type="ECO:0000256" key="3">
    <source>
        <dbReference type="ARBA" id="ARBA00022729"/>
    </source>
</evidence>
<name>A0A2X4WBZ5_LEDLE</name>
<dbReference type="EMBL" id="LS483476">
    <property type="protein sequence ID" value="SQI62227.1"/>
    <property type="molecule type" value="Genomic_DNA"/>
</dbReference>
<gene>
    <name evidence="6" type="primary">rbsB_2</name>
    <name evidence="6" type="ORF">NCTC4824_03669</name>
</gene>
<accession>A0A2X4WBZ5</accession>
<comment type="similarity">
    <text evidence="2">Belongs to the bacterial solute-binding protein 2 family.</text>
</comment>
<comment type="subcellular location">
    <subcellularLocation>
        <location evidence="1">Cell envelope</location>
    </subcellularLocation>
</comment>
<dbReference type="RefSeq" id="WP_066141205.1">
    <property type="nucleotide sequence ID" value="NZ_CBCSGM010000003.1"/>
</dbReference>
<reference evidence="6 7" key="1">
    <citation type="submission" date="2018-06" db="EMBL/GenBank/DDBJ databases">
        <authorList>
            <consortium name="Pathogen Informatics"/>
            <person name="Doyle S."/>
        </authorList>
    </citation>
    <scope>NUCLEOTIDE SEQUENCE [LARGE SCALE GENOMIC DNA]</scope>
    <source>
        <strain evidence="6 7">NCTC4824</strain>
    </source>
</reference>
<dbReference type="PANTHER" id="PTHR46847">
    <property type="entry name" value="D-ALLOSE-BINDING PERIPLASMIC PROTEIN-RELATED"/>
    <property type="match status" value="1"/>
</dbReference>